<gene>
    <name evidence="1" type="ORF">BJ122_10171</name>
</gene>
<protein>
    <submittedName>
        <fullName evidence="1">Uncharacterized protein</fullName>
    </submittedName>
</protein>
<proteinExistence type="predicted"/>
<evidence type="ECO:0000313" key="1">
    <source>
        <dbReference type="EMBL" id="PYF05333.1"/>
    </source>
</evidence>
<name>A0A318TLJ9_9BRAD</name>
<accession>A0A318TLJ9</accession>
<comment type="caution">
    <text evidence="1">The sequence shown here is derived from an EMBL/GenBank/DDBJ whole genome shotgun (WGS) entry which is preliminary data.</text>
</comment>
<sequence>MVIACAAIAIIYHLLRPTWHVETVDGPGETPLSIGGTLFNVPTAAFRIKVQKHAGPQERVDLNFDYPSLQPPDKPKHVTTETADQTRLPERIFLSIAAHNDALSPEQRLRTIYPRYFAPGQPATDADGLSRQTFRAGTPYADEDLFIGTDPDLAARCTRDGMTPGSCLSERRVGGADLTFRFPRQWLTQWREVATAIDRLTSRVSSVHRQH</sequence>
<keyword evidence="2" id="KW-1185">Reference proteome</keyword>
<reference evidence="1 2" key="1">
    <citation type="submission" date="2018-06" db="EMBL/GenBank/DDBJ databases">
        <title>Genomic Encyclopedia of Archaeal and Bacterial Type Strains, Phase II (KMG-II): from individual species to whole genera.</title>
        <authorList>
            <person name="Goeker M."/>
        </authorList>
    </citation>
    <scope>NUCLEOTIDE SEQUENCE [LARGE SCALE GENOMIC DNA]</scope>
    <source>
        <strain evidence="1 2">JCM 11668</strain>
    </source>
</reference>
<dbReference type="EMBL" id="QJTI01000001">
    <property type="protein sequence ID" value="PYF05333.1"/>
    <property type="molecule type" value="Genomic_DNA"/>
</dbReference>
<dbReference type="Proteomes" id="UP000248148">
    <property type="component" value="Unassembled WGS sequence"/>
</dbReference>
<evidence type="ECO:0000313" key="2">
    <source>
        <dbReference type="Proteomes" id="UP000248148"/>
    </source>
</evidence>
<organism evidence="1 2">
    <name type="scientific">Rhodopseudomonas faecalis</name>
    <dbReference type="NCBI Taxonomy" id="99655"/>
    <lineage>
        <taxon>Bacteria</taxon>
        <taxon>Pseudomonadati</taxon>
        <taxon>Pseudomonadota</taxon>
        <taxon>Alphaproteobacteria</taxon>
        <taxon>Hyphomicrobiales</taxon>
        <taxon>Nitrobacteraceae</taxon>
        <taxon>Rhodopseudomonas</taxon>
    </lineage>
</organism>
<dbReference type="AlphaFoldDB" id="A0A318TLJ9"/>